<organism evidence="1 2">
    <name type="scientific">Capsicum annuum</name>
    <name type="common">Capsicum pepper</name>
    <dbReference type="NCBI Taxonomy" id="4072"/>
    <lineage>
        <taxon>Eukaryota</taxon>
        <taxon>Viridiplantae</taxon>
        <taxon>Streptophyta</taxon>
        <taxon>Embryophyta</taxon>
        <taxon>Tracheophyta</taxon>
        <taxon>Spermatophyta</taxon>
        <taxon>Magnoliopsida</taxon>
        <taxon>eudicotyledons</taxon>
        <taxon>Gunneridae</taxon>
        <taxon>Pentapetalae</taxon>
        <taxon>asterids</taxon>
        <taxon>lamiids</taxon>
        <taxon>Solanales</taxon>
        <taxon>Solanaceae</taxon>
        <taxon>Solanoideae</taxon>
        <taxon>Capsiceae</taxon>
        <taxon>Capsicum</taxon>
    </lineage>
</organism>
<dbReference type="STRING" id="4072.A0A2G2YFI9"/>
<name>A0A2G2YFI9_CAPAN</name>
<dbReference type="Gramene" id="PHT68490">
    <property type="protein sequence ID" value="PHT68490"/>
    <property type="gene ID" value="T459_27977"/>
</dbReference>
<reference evidence="1 2" key="2">
    <citation type="journal article" date="2017" name="Genome Biol.">
        <title>New reference genome sequences of hot pepper reveal the massive evolution of plant disease-resistance genes by retroduplication.</title>
        <authorList>
            <person name="Kim S."/>
            <person name="Park J."/>
            <person name="Yeom S.I."/>
            <person name="Kim Y.M."/>
            <person name="Seo E."/>
            <person name="Kim K.T."/>
            <person name="Kim M.S."/>
            <person name="Lee J.M."/>
            <person name="Cheong K."/>
            <person name="Shin H.S."/>
            <person name="Kim S.B."/>
            <person name="Han K."/>
            <person name="Lee J."/>
            <person name="Park M."/>
            <person name="Lee H.A."/>
            <person name="Lee H.Y."/>
            <person name="Lee Y."/>
            <person name="Oh S."/>
            <person name="Lee J.H."/>
            <person name="Choi E."/>
            <person name="Choi E."/>
            <person name="Lee S.E."/>
            <person name="Jeon J."/>
            <person name="Kim H."/>
            <person name="Choi G."/>
            <person name="Song H."/>
            <person name="Lee J."/>
            <person name="Lee S.C."/>
            <person name="Kwon J.K."/>
            <person name="Lee H.Y."/>
            <person name="Koo N."/>
            <person name="Hong Y."/>
            <person name="Kim R.W."/>
            <person name="Kang W.H."/>
            <person name="Huh J.H."/>
            <person name="Kang B.C."/>
            <person name="Yang T.J."/>
            <person name="Lee Y.H."/>
            <person name="Bennetzen J.L."/>
            <person name="Choi D."/>
        </authorList>
    </citation>
    <scope>NUCLEOTIDE SEQUENCE [LARGE SCALE GENOMIC DNA]</scope>
    <source>
        <strain evidence="2">cv. CM334</strain>
    </source>
</reference>
<reference evidence="1 2" key="1">
    <citation type="journal article" date="2014" name="Nat. Genet.">
        <title>Genome sequence of the hot pepper provides insights into the evolution of pungency in Capsicum species.</title>
        <authorList>
            <person name="Kim S."/>
            <person name="Park M."/>
            <person name="Yeom S.I."/>
            <person name="Kim Y.M."/>
            <person name="Lee J.M."/>
            <person name="Lee H.A."/>
            <person name="Seo E."/>
            <person name="Choi J."/>
            <person name="Cheong K."/>
            <person name="Kim K.T."/>
            <person name="Jung K."/>
            <person name="Lee G.W."/>
            <person name="Oh S.K."/>
            <person name="Bae C."/>
            <person name="Kim S.B."/>
            <person name="Lee H.Y."/>
            <person name="Kim S.Y."/>
            <person name="Kim M.S."/>
            <person name="Kang B.C."/>
            <person name="Jo Y.D."/>
            <person name="Yang H.B."/>
            <person name="Jeong H.J."/>
            <person name="Kang W.H."/>
            <person name="Kwon J.K."/>
            <person name="Shin C."/>
            <person name="Lim J.Y."/>
            <person name="Park J.H."/>
            <person name="Huh J.H."/>
            <person name="Kim J.S."/>
            <person name="Kim B.D."/>
            <person name="Cohen O."/>
            <person name="Paran I."/>
            <person name="Suh M.C."/>
            <person name="Lee S.B."/>
            <person name="Kim Y.K."/>
            <person name="Shin Y."/>
            <person name="Noh S.J."/>
            <person name="Park J."/>
            <person name="Seo Y.S."/>
            <person name="Kwon S.Y."/>
            <person name="Kim H.A."/>
            <person name="Park J.M."/>
            <person name="Kim H.J."/>
            <person name="Choi S.B."/>
            <person name="Bosland P.W."/>
            <person name="Reeves G."/>
            <person name="Jo S.H."/>
            <person name="Lee B.W."/>
            <person name="Cho H.T."/>
            <person name="Choi H.S."/>
            <person name="Lee M.S."/>
            <person name="Yu Y."/>
            <person name="Do Choi Y."/>
            <person name="Park B.S."/>
            <person name="van Deynze A."/>
            <person name="Ashrafi H."/>
            <person name="Hill T."/>
            <person name="Kim W.T."/>
            <person name="Pai H.S."/>
            <person name="Ahn H.K."/>
            <person name="Yeam I."/>
            <person name="Giovannoni J.J."/>
            <person name="Rose J.K."/>
            <person name="Sorensen I."/>
            <person name="Lee S.J."/>
            <person name="Kim R.W."/>
            <person name="Choi I.Y."/>
            <person name="Choi B.S."/>
            <person name="Lim J.S."/>
            <person name="Lee Y.H."/>
            <person name="Choi D."/>
        </authorList>
    </citation>
    <scope>NUCLEOTIDE SEQUENCE [LARGE SCALE GENOMIC DNA]</scope>
    <source>
        <strain evidence="2">cv. CM334</strain>
    </source>
</reference>
<protein>
    <submittedName>
        <fullName evidence="1">Uncharacterized protein</fullName>
    </submittedName>
</protein>
<evidence type="ECO:0000313" key="2">
    <source>
        <dbReference type="Proteomes" id="UP000222542"/>
    </source>
</evidence>
<evidence type="ECO:0000313" key="1">
    <source>
        <dbReference type="EMBL" id="PHT68490.1"/>
    </source>
</evidence>
<dbReference type="AlphaFoldDB" id="A0A2G2YFI9"/>
<dbReference type="EMBL" id="AYRZ02000011">
    <property type="protein sequence ID" value="PHT68490.1"/>
    <property type="molecule type" value="Genomic_DNA"/>
</dbReference>
<keyword evidence="2" id="KW-1185">Reference proteome</keyword>
<sequence length="179" mass="19257">MSFFAFYFGEVINKFLDNYSIVRGPSVREKTILGRANDSIEERLDSISNNFGYDFVLGVTEANGAEVFQGDCILAFWIKTEHRVAVGGDRAFSSGVGEIGDGGAGVVSGIQGFIEGEDGVFNVPLGRIIEGIAVSGEVGGAGGAYSYSALKRLDQLWSKISSTSAVLKSKELSKFYYYD</sequence>
<proteinExistence type="predicted"/>
<accession>A0A2G2YFI9</accession>
<gene>
    <name evidence="1" type="ORF">T459_27977</name>
</gene>
<comment type="caution">
    <text evidence="1">The sequence shown here is derived from an EMBL/GenBank/DDBJ whole genome shotgun (WGS) entry which is preliminary data.</text>
</comment>
<dbReference type="Proteomes" id="UP000222542">
    <property type="component" value="Unassembled WGS sequence"/>
</dbReference>